<feature type="compositionally biased region" description="Polar residues" evidence="1">
    <location>
        <begin position="96"/>
        <end position="111"/>
    </location>
</feature>
<dbReference type="Proteomes" id="UP000001056">
    <property type="component" value="Unassembled WGS sequence"/>
</dbReference>
<dbReference type="RefSeq" id="XP_001220385.1">
    <property type="nucleotide sequence ID" value="XM_001220384.1"/>
</dbReference>
<sequence length="717" mass="78319">MEYTRYSSQPATVDLVRADLAETWAIDGFETESPRRSPSISRVSDMLDLEYISIPSSPTSKATKRDPLPEILGDFLELSPTRRKRRSASQERRGSSTKPSHSPGETQPQHPKTSKRKNPNQSTTTSESPVKTSDPKSRKTTTSPDAKKGPVKASKQVKAAPRSLPTRAKAKKKAGGDDLFELSDVTDTESEPRPKKRQAKQPSPKGRQSLPQRKARIAEKRVSSPTTQNNKPKSVPKKPFGRDGPRKGKTKDGPAKIDTTSQANQGEALGAPDCRDDEAVLTMAGSAPSERPRQGDPVFAFKGRDSRTNVPSPEPQKHLPDSVGESALLSPTPLKHHDIITLSSESADADADRVAVGSNSPMFMERTEENTIAEHAPDTAIMINTGPSSEHQSPKQLSVDHGQLGSTPPPSFELHAPGHNHQGIEHSLPARIQEAFFSDEQLAALSLSPVPELSSNAEECSRPQDVWKQAVDDDSPPAILHRIVTLLHRSLKPQEEVIRDISEDYKSNALNLLNNLSARHSQEKKAISTALRKASSAAFAIFSGARQDMATLISKLRDMDVTHTADTIRRPVLAQKLDSVVALCQARLGPVGDEVLNEPSEDLNGLAETYRLKLIEAARQSDDQSPRASGKVELRVDEFMRECLDGKPRVIPSIAAKTPDRPARNADEALEVLLDGIINTFQESREGRNFDRAVENIANIVSEDSDMAGIASMNFIE</sequence>
<dbReference type="OrthoDB" id="4579890at2759"/>
<feature type="compositionally biased region" description="Polar residues" evidence="1">
    <location>
        <begin position="223"/>
        <end position="232"/>
    </location>
</feature>
<dbReference type="OMA" id="DTAIMIN"/>
<feature type="compositionally biased region" description="Basic and acidic residues" evidence="1">
    <location>
        <begin position="240"/>
        <end position="255"/>
    </location>
</feature>
<feature type="region of interest" description="Disordered" evidence="1">
    <location>
        <begin position="54"/>
        <end position="329"/>
    </location>
</feature>
<evidence type="ECO:0000313" key="2">
    <source>
        <dbReference type="EMBL" id="EAQ92929.1"/>
    </source>
</evidence>
<feature type="compositionally biased region" description="Polar residues" evidence="1">
    <location>
        <begin position="119"/>
        <end position="131"/>
    </location>
</feature>
<dbReference type="AlphaFoldDB" id="Q2HF40"/>
<dbReference type="VEuPathDB" id="FungiDB:CHGG_01164"/>
<feature type="compositionally biased region" description="Polar residues" evidence="1">
    <location>
        <begin position="385"/>
        <end position="396"/>
    </location>
</feature>
<gene>
    <name evidence="2" type="ORF">CHGG_01164</name>
</gene>
<accession>Q2HF40</accession>
<proteinExistence type="predicted"/>
<dbReference type="HOGENOM" id="CLU_385416_0_0_1"/>
<feature type="compositionally biased region" description="Acidic residues" evidence="1">
    <location>
        <begin position="178"/>
        <end position="189"/>
    </location>
</feature>
<feature type="region of interest" description="Disordered" evidence="1">
    <location>
        <begin position="385"/>
        <end position="406"/>
    </location>
</feature>
<organism evidence="2 3">
    <name type="scientific">Chaetomium globosum (strain ATCC 6205 / CBS 148.51 / DSM 1962 / NBRC 6347 / NRRL 1970)</name>
    <name type="common">Soil fungus</name>
    <dbReference type="NCBI Taxonomy" id="306901"/>
    <lineage>
        <taxon>Eukaryota</taxon>
        <taxon>Fungi</taxon>
        <taxon>Dikarya</taxon>
        <taxon>Ascomycota</taxon>
        <taxon>Pezizomycotina</taxon>
        <taxon>Sordariomycetes</taxon>
        <taxon>Sordariomycetidae</taxon>
        <taxon>Sordariales</taxon>
        <taxon>Chaetomiaceae</taxon>
        <taxon>Chaetomium</taxon>
    </lineage>
</organism>
<evidence type="ECO:0000256" key="1">
    <source>
        <dbReference type="SAM" id="MobiDB-lite"/>
    </source>
</evidence>
<reference evidence="3" key="1">
    <citation type="journal article" date="2015" name="Genome Announc.">
        <title>Draft genome sequence of the cellulolytic fungus Chaetomium globosum.</title>
        <authorList>
            <person name="Cuomo C.A."/>
            <person name="Untereiner W.A."/>
            <person name="Ma L.-J."/>
            <person name="Grabherr M."/>
            <person name="Birren B.W."/>
        </authorList>
    </citation>
    <scope>NUCLEOTIDE SEQUENCE [LARGE SCALE GENOMIC DNA]</scope>
    <source>
        <strain evidence="3">ATCC 6205 / CBS 148.51 / DSM 1962 / NBRC 6347 / NRRL 1970</strain>
    </source>
</reference>
<dbReference type="eggNOG" id="ENOG502RMY0">
    <property type="taxonomic scope" value="Eukaryota"/>
</dbReference>
<keyword evidence="3" id="KW-1185">Reference proteome</keyword>
<protein>
    <submittedName>
        <fullName evidence="2">Uncharacterized protein</fullName>
    </submittedName>
</protein>
<dbReference type="EMBL" id="CH408029">
    <property type="protein sequence ID" value="EAQ92929.1"/>
    <property type="molecule type" value="Genomic_DNA"/>
</dbReference>
<dbReference type="GeneID" id="4387352"/>
<dbReference type="InParanoid" id="Q2HF40"/>
<evidence type="ECO:0000313" key="3">
    <source>
        <dbReference type="Proteomes" id="UP000001056"/>
    </source>
</evidence>
<name>Q2HF40_CHAGB</name>